<dbReference type="SUPFAM" id="SSF55920">
    <property type="entry name" value="Creatinase/aminopeptidase"/>
    <property type="match status" value="1"/>
</dbReference>
<sequence>PYQVHAGQSIPNCKKSGNTQRMKVGEVFALETFASTGRGYVRERGDASHFMLAEGCDTMTPAQCGIKLGSARKLMQWIQANHRSLAWTQRWFDRAKLPSYEMAMTYLVNHEVVNPYPPLADVRGCYTSQFEHTFLITDKGKEVLSRGDDY</sequence>
<dbReference type="AlphaFoldDB" id="A0A9K3GNU9"/>
<reference evidence="4 5" key="1">
    <citation type="journal article" date="2018" name="PLoS ONE">
        <title>The draft genome of Kipferlia bialata reveals reductive genome evolution in fornicate parasites.</title>
        <authorList>
            <person name="Tanifuji G."/>
            <person name="Takabayashi S."/>
            <person name="Kume K."/>
            <person name="Takagi M."/>
            <person name="Nakayama T."/>
            <person name="Kamikawa R."/>
            <person name="Inagaki Y."/>
            <person name="Hashimoto T."/>
        </authorList>
    </citation>
    <scope>NUCLEOTIDE SEQUENCE [LARGE SCALE GENOMIC DNA]</scope>
    <source>
        <strain evidence="4">NY0173</strain>
    </source>
</reference>
<dbReference type="InterPro" id="IPR036005">
    <property type="entry name" value="Creatinase/aminopeptidase-like"/>
</dbReference>
<dbReference type="PANTHER" id="PTHR45777">
    <property type="entry name" value="METHIONINE AMINOPEPTIDASE 2"/>
    <property type="match status" value="1"/>
</dbReference>
<evidence type="ECO:0000256" key="3">
    <source>
        <dbReference type="ARBA" id="ARBA00022801"/>
    </source>
</evidence>
<keyword evidence="2" id="KW-0645">Protease</keyword>
<dbReference type="GO" id="GO:0004177">
    <property type="term" value="F:aminopeptidase activity"/>
    <property type="evidence" value="ECO:0007669"/>
    <property type="project" value="UniProtKB-KW"/>
</dbReference>
<dbReference type="GO" id="GO:0006508">
    <property type="term" value="P:proteolysis"/>
    <property type="evidence" value="ECO:0007669"/>
    <property type="project" value="UniProtKB-KW"/>
</dbReference>
<gene>
    <name evidence="4" type="ORF">KIPB_012376</name>
</gene>
<dbReference type="PANTHER" id="PTHR45777:SF2">
    <property type="entry name" value="METHIONINE AMINOPEPTIDASE 2"/>
    <property type="match status" value="1"/>
</dbReference>
<name>A0A9K3GNU9_9EUKA</name>
<accession>A0A9K3GNU9</accession>
<evidence type="ECO:0000256" key="1">
    <source>
        <dbReference type="ARBA" id="ARBA00022438"/>
    </source>
</evidence>
<dbReference type="InterPro" id="IPR036390">
    <property type="entry name" value="WH_DNA-bd_sf"/>
</dbReference>
<dbReference type="Gene3D" id="3.90.230.10">
    <property type="entry name" value="Creatinase/methionine aminopeptidase superfamily"/>
    <property type="match status" value="1"/>
</dbReference>
<evidence type="ECO:0000256" key="2">
    <source>
        <dbReference type="ARBA" id="ARBA00022670"/>
    </source>
</evidence>
<dbReference type="OrthoDB" id="7848262at2759"/>
<organism evidence="4 5">
    <name type="scientific">Kipferlia bialata</name>
    <dbReference type="NCBI Taxonomy" id="797122"/>
    <lineage>
        <taxon>Eukaryota</taxon>
        <taxon>Metamonada</taxon>
        <taxon>Carpediemonas-like organisms</taxon>
        <taxon>Kipferlia</taxon>
    </lineage>
</organism>
<dbReference type="InterPro" id="IPR050247">
    <property type="entry name" value="Met_Aminopeptidase_Type2"/>
</dbReference>
<keyword evidence="3" id="KW-0378">Hydrolase</keyword>
<keyword evidence="5" id="KW-1185">Reference proteome</keyword>
<evidence type="ECO:0000313" key="5">
    <source>
        <dbReference type="Proteomes" id="UP000265618"/>
    </source>
</evidence>
<dbReference type="GO" id="GO:0008235">
    <property type="term" value="F:metalloexopeptidase activity"/>
    <property type="evidence" value="ECO:0007669"/>
    <property type="project" value="TreeGrafter"/>
</dbReference>
<dbReference type="InterPro" id="IPR036388">
    <property type="entry name" value="WH-like_DNA-bd_sf"/>
</dbReference>
<dbReference type="EMBL" id="BDIP01005447">
    <property type="protein sequence ID" value="GIQ89802.1"/>
    <property type="molecule type" value="Genomic_DNA"/>
</dbReference>
<dbReference type="Gene3D" id="1.10.10.10">
    <property type="entry name" value="Winged helix-like DNA-binding domain superfamily/Winged helix DNA-binding domain"/>
    <property type="match status" value="1"/>
</dbReference>
<dbReference type="Proteomes" id="UP000265618">
    <property type="component" value="Unassembled WGS sequence"/>
</dbReference>
<keyword evidence="1 4" id="KW-0031">Aminopeptidase</keyword>
<protein>
    <submittedName>
        <fullName evidence="4">Peptidase M24A, methionine aminopeptidase, subfamily 2</fullName>
    </submittedName>
</protein>
<comment type="caution">
    <text evidence="4">The sequence shown here is derived from an EMBL/GenBank/DDBJ whole genome shotgun (WGS) entry which is preliminary data.</text>
</comment>
<proteinExistence type="predicted"/>
<dbReference type="SUPFAM" id="SSF46785">
    <property type="entry name" value="Winged helix' DNA-binding domain"/>
    <property type="match status" value="1"/>
</dbReference>
<evidence type="ECO:0000313" key="4">
    <source>
        <dbReference type="EMBL" id="GIQ89802.1"/>
    </source>
</evidence>
<feature type="non-terminal residue" evidence="4">
    <location>
        <position position="1"/>
    </location>
</feature>
<dbReference type="GO" id="GO:0005737">
    <property type="term" value="C:cytoplasm"/>
    <property type="evidence" value="ECO:0007669"/>
    <property type="project" value="TreeGrafter"/>
</dbReference>